<evidence type="ECO:0000313" key="3">
    <source>
        <dbReference type="Proteomes" id="UP001302274"/>
    </source>
</evidence>
<dbReference type="EMBL" id="JAYGJQ010000001">
    <property type="protein sequence ID" value="MEA9356281.1"/>
    <property type="molecule type" value="Genomic_DNA"/>
</dbReference>
<sequence>MIEERLTALEIKFSHQDFLVDELNKMVSDQQQLIDKLIKEIQNLKISIDGNAQSTRTLEDDVPPHY</sequence>
<reference evidence="2 3" key="1">
    <citation type="submission" date="2023-11" db="EMBL/GenBank/DDBJ databases">
        <title>A Novel Polar Bacteriovorax (B. antarcticus) Isolated from the Biocrust in Antarctica.</title>
        <authorList>
            <person name="Mun W."/>
            <person name="Choi S.Y."/>
            <person name="Mitchell R.J."/>
        </authorList>
    </citation>
    <scope>NUCLEOTIDE SEQUENCE [LARGE SCALE GENOMIC DNA]</scope>
    <source>
        <strain evidence="2 3">PP10</strain>
    </source>
</reference>
<evidence type="ECO:0000256" key="1">
    <source>
        <dbReference type="SAM" id="Coils"/>
    </source>
</evidence>
<proteinExistence type="predicted"/>
<dbReference type="RefSeq" id="WP_323575970.1">
    <property type="nucleotide sequence ID" value="NZ_JAYGJQ010000001.1"/>
</dbReference>
<dbReference type="Pfam" id="PF04102">
    <property type="entry name" value="SlyX"/>
    <property type="match status" value="1"/>
</dbReference>
<feature type="coiled-coil region" evidence="1">
    <location>
        <begin position="20"/>
        <end position="47"/>
    </location>
</feature>
<dbReference type="PANTHER" id="PTHR36508:SF1">
    <property type="entry name" value="PROTEIN SLYX"/>
    <property type="match status" value="1"/>
</dbReference>
<keyword evidence="1" id="KW-0175">Coiled coil</keyword>
<comment type="caution">
    <text evidence="2">The sequence shown here is derived from an EMBL/GenBank/DDBJ whole genome shotgun (WGS) entry which is preliminary data.</text>
</comment>
<organism evidence="2 3">
    <name type="scientific">Bacteriovorax antarcticus</name>
    <dbReference type="NCBI Taxonomy" id="3088717"/>
    <lineage>
        <taxon>Bacteria</taxon>
        <taxon>Pseudomonadati</taxon>
        <taxon>Bdellovibrionota</taxon>
        <taxon>Bacteriovoracia</taxon>
        <taxon>Bacteriovoracales</taxon>
        <taxon>Bacteriovoracaceae</taxon>
        <taxon>Bacteriovorax</taxon>
    </lineage>
</organism>
<keyword evidence="3" id="KW-1185">Reference proteome</keyword>
<evidence type="ECO:0000313" key="2">
    <source>
        <dbReference type="EMBL" id="MEA9356281.1"/>
    </source>
</evidence>
<gene>
    <name evidence="2" type="ORF">SHI21_08710</name>
</gene>
<protein>
    <submittedName>
        <fullName evidence="2">SlyX family protein</fullName>
    </submittedName>
</protein>
<dbReference type="Proteomes" id="UP001302274">
    <property type="component" value="Unassembled WGS sequence"/>
</dbReference>
<dbReference type="InterPro" id="IPR007236">
    <property type="entry name" value="SlyX"/>
</dbReference>
<dbReference type="PANTHER" id="PTHR36508">
    <property type="entry name" value="PROTEIN SLYX"/>
    <property type="match status" value="1"/>
</dbReference>
<accession>A0ABU5VTG2</accession>
<name>A0ABU5VTG2_9BACT</name>
<dbReference type="Gene3D" id="1.20.5.300">
    <property type="match status" value="1"/>
</dbReference>